<dbReference type="KEGG" id="frf:LO80_02365"/>
<sequence length="130" mass="14821">MQRNFIKIIILTCLALTLFSCATRQKYIDQQKAWIGKNIQGYIEEFGMPENVIQVSPDPEIETYVYVRTAVNPNTPALAGNPMNSLIMANRNPRFVQFGALKCTTWVSINKNTKIIKNITFRGNYCATRN</sequence>
<evidence type="ECO:0000256" key="1">
    <source>
        <dbReference type="SAM" id="SignalP"/>
    </source>
</evidence>
<dbReference type="EMBL" id="CP009574">
    <property type="protein sequence ID" value="AIT08937.1"/>
    <property type="molecule type" value="Genomic_DNA"/>
</dbReference>
<evidence type="ECO:0000313" key="2">
    <source>
        <dbReference type="EMBL" id="AIT08937.1"/>
    </source>
</evidence>
<evidence type="ECO:0008006" key="4">
    <source>
        <dbReference type="Google" id="ProtNLM"/>
    </source>
</evidence>
<dbReference type="HOGENOM" id="CLU_1934935_0_0_6"/>
<dbReference type="STRING" id="1547445.LO80_02365"/>
<proteinExistence type="predicted"/>
<dbReference type="PROSITE" id="PS51257">
    <property type="entry name" value="PROKAR_LIPOPROTEIN"/>
    <property type="match status" value="1"/>
</dbReference>
<dbReference type="RefSeq" id="WP_040008201.1">
    <property type="nucleotide sequence ID" value="NZ_CP009574.1"/>
</dbReference>
<keyword evidence="3" id="KW-1185">Reference proteome</keyword>
<gene>
    <name evidence="2" type="ORF">LO80_02365</name>
</gene>
<feature type="chain" id="PRO_5001934859" description="Lipoprotein" evidence="1">
    <location>
        <begin position="23"/>
        <end position="130"/>
    </location>
</feature>
<dbReference type="OrthoDB" id="5659997at2"/>
<accession>A0A097EMZ5</accession>
<protein>
    <recommendedName>
        <fullName evidence="4">Lipoprotein</fullName>
    </recommendedName>
</protein>
<keyword evidence="1" id="KW-0732">Signal</keyword>
<dbReference type="AlphaFoldDB" id="A0A097EMZ5"/>
<feature type="signal peptide" evidence="1">
    <location>
        <begin position="1"/>
        <end position="22"/>
    </location>
</feature>
<evidence type="ECO:0000313" key="3">
    <source>
        <dbReference type="Proteomes" id="UP000029672"/>
    </source>
</evidence>
<organism evidence="2 3">
    <name type="scientific">Candidatus Francisella endociliophora</name>
    <dbReference type="NCBI Taxonomy" id="653937"/>
    <lineage>
        <taxon>Bacteria</taxon>
        <taxon>Pseudomonadati</taxon>
        <taxon>Pseudomonadota</taxon>
        <taxon>Gammaproteobacteria</taxon>
        <taxon>Thiotrichales</taxon>
        <taxon>Francisellaceae</taxon>
        <taxon>Francisella</taxon>
    </lineage>
</organism>
<dbReference type="eggNOG" id="ENOG5033EM6">
    <property type="taxonomic scope" value="Bacteria"/>
</dbReference>
<name>A0A097EMZ5_9GAMM</name>
<dbReference type="Proteomes" id="UP000029672">
    <property type="component" value="Chromosome"/>
</dbReference>
<reference evidence="2 3" key="1">
    <citation type="submission" date="2014-10" db="EMBL/GenBank/DDBJ databases">
        <title>Whole genome sequence of Francisella endociliophora strain FSC1006, isolated from a laboratory culture of the marine ciliate Euplotes raikovi.</title>
        <authorList>
            <person name="Granberg M."/>
            <person name="Backman S."/>
            <person name="Lundmark E."/>
            <person name="Nilsson E."/>
            <person name="Karlsson E."/>
            <person name="Thelaus J."/>
            <person name="Ohrman C."/>
            <person name="Larkeryd A."/>
            <person name="Stenberg P."/>
        </authorList>
    </citation>
    <scope>NUCLEOTIDE SEQUENCE [LARGE SCALE GENOMIC DNA]</scope>
    <source>
        <strain evidence="2 3">FSC1006</strain>
    </source>
</reference>